<gene>
    <name evidence="2" type="ORF">UFOPK2602_00089</name>
    <name evidence="3" type="ORF">UFOPK2806_00357</name>
    <name evidence="4" type="ORF">UFOPK3417_00574</name>
    <name evidence="5" type="ORF">UFOPK4306_01217</name>
</gene>
<name>A0A6J6P242_9ZZZZ</name>
<sequence>MSTLSRLTLPRLVARALLRRCPWCAGKKAWFRSWFRRYDRCRTCGLRWNRGQDGFELGAMTVAVVITGGSVMLFLSISIAVSYPDFQVVPMALIGAVIALVMPVLTYPFTQTLWSAFDLRVHPPTQEEFLPDTPVELLPVALTKAEEARAVKATDMWASPSGQGEKPS</sequence>
<feature type="transmembrane region" description="Helical" evidence="1">
    <location>
        <begin position="89"/>
        <end position="110"/>
    </location>
</feature>
<evidence type="ECO:0000313" key="5">
    <source>
        <dbReference type="EMBL" id="CAB5063017.1"/>
    </source>
</evidence>
<dbReference type="EMBL" id="CAEZYY010000002">
    <property type="protein sequence ID" value="CAB4740683.1"/>
    <property type="molecule type" value="Genomic_DNA"/>
</dbReference>
<dbReference type="EMBL" id="CAFBLR010000037">
    <property type="protein sequence ID" value="CAB4867648.1"/>
    <property type="molecule type" value="Genomic_DNA"/>
</dbReference>
<evidence type="ECO:0000313" key="4">
    <source>
        <dbReference type="EMBL" id="CAB4867648.1"/>
    </source>
</evidence>
<evidence type="ECO:0000313" key="3">
    <source>
        <dbReference type="EMBL" id="CAB4740683.1"/>
    </source>
</evidence>
<dbReference type="EMBL" id="CAEZXX010000002">
    <property type="protein sequence ID" value="CAB4692372.1"/>
    <property type="molecule type" value="Genomic_DNA"/>
</dbReference>
<dbReference type="InterPro" id="IPR009325">
    <property type="entry name" value="DUF983"/>
</dbReference>
<dbReference type="AlphaFoldDB" id="A0A6J6P242"/>
<keyword evidence="1" id="KW-0812">Transmembrane</keyword>
<reference evidence="2" key="1">
    <citation type="submission" date="2020-05" db="EMBL/GenBank/DDBJ databases">
        <authorList>
            <person name="Chiriac C."/>
            <person name="Salcher M."/>
            <person name="Ghai R."/>
            <person name="Kavagutti S V."/>
        </authorList>
    </citation>
    <scope>NUCLEOTIDE SEQUENCE</scope>
</reference>
<keyword evidence="1" id="KW-0472">Membrane</keyword>
<accession>A0A6J6P242</accession>
<protein>
    <submittedName>
        <fullName evidence="2">Unannotated protein</fullName>
    </submittedName>
</protein>
<dbReference type="EMBL" id="CAFBQP010000041">
    <property type="protein sequence ID" value="CAB5063017.1"/>
    <property type="molecule type" value="Genomic_DNA"/>
</dbReference>
<dbReference type="Pfam" id="PF06170">
    <property type="entry name" value="DUF983"/>
    <property type="match status" value="1"/>
</dbReference>
<proteinExistence type="predicted"/>
<evidence type="ECO:0000313" key="2">
    <source>
        <dbReference type="EMBL" id="CAB4692372.1"/>
    </source>
</evidence>
<organism evidence="2">
    <name type="scientific">freshwater metagenome</name>
    <dbReference type="NCBI Taxonomy" id="449393"/>
    <lineage>
        <taxon>unclassified sequences</taxon>
        <taxon>metagenomes</taxon>
        <taxon>ecological metagenomes</taxon>
    </lineage>
</organism>
<feature type="transmembrane region" description="Helical" evidence="1">
    <location>
        <begin position="57"/>
        <end position="83"/>
    </location>
</feature>
<evidence type="ECO:0000256" key="1">
    <source>
        <dbReference type="SAM" id="Phobius"/>
    </source>
</evidence>
<keyword evidence="1" id="KW-1133">Transmembrane helix</keyword>